<evidence type="ECO:0000313" key="1">
    <source>
        <dbReference type="EMBL" id="KAI9450376.1"/>
    </source>
</evidence>
<dbReference type="Proteomes" id="UP001207468">
    <property type="component" value="Unassembled WGS sequence"/>
</dbReference>
<dbReference type="EMBL" id="JAGFNK010000438">
    <property type="protein sequence ID" value="KAI9450376.1"/>
    <property type="molecule type" value="Genomic_DNA"/>
</dbReference>
<name>A0ACC0TWL7_9AGAM</name>
<protein>
    <submittedName>
        <fullName evidence="1">Uncharacterized protein</fullName>
    </submittedName>
</protein>
<comment type="caution">
    <text evidence="1">The sequence shown here is derived from an EMBL/GenBank/DDBJ whole genome shotgun (WGS) entry which is preliminary data.</text>
</comment>
<accession>A0ACC0TWL7</accession>
<evidence type="ECO:0000313" key="2">
    <source>
        <dbReference type="Proteomes" id="UP001207468"/>
    </source>
</evidence>
<sequence length="212" mass="24121">MEPKLPTLQNLAGHVTECKGAKDDKKNDEPTSEEQIHMKRSAEMMEAYLKEGELNPEVIATYKGFLRIFSAWIFDESLPWTTGEAPTLQMLFKYLKITYQLPSDTTVHNQLVYIFEELHGKVVREFMAVNSKIAYATDTWTTPQMVYTFACSVGCFINNDWEIIECVINFKALEDKEHEGLYGIMAAAYLDPLLQRRGRKSVSSGFGGVKSL</sequence>
<organism evidence="1 2">
    <name type="scientific">Russula earlei</name>
    <dbReference type="NCBI Taxonomy" id="71964"/>
    <lineage>
        <taxon>Eukaryota</taxon>
        <taxon>Fungi</taxon>
        <taxon>Dikarya</taxon>
        <taxon>Basidiomycota</taxon>
        <taxon>Agaricomycotina</taxon>
        <taxon>Agaricomycetes</taxon>
        <taxon>Russulales</taxon>
        <taxon>Russulaceae</taxon>
        <taxon>Russula</taxon>
    </lineage>
</organism>
<gene>
    <name evidence="1" type="ORF">F5148DRAFT_1290882</name>
</gene>
<reference evidence="1" key="1">
    <citation type="submission" date="2021-03" db="EMBL/GenBank/DDBJ databases">
        <title>Evolutionary priming and transition to the ectomycorrhizal habit in an iconic lineage of mushroom-forming fungi: is preadaptation a requirement?</title>
        <authorList>
            <consortium name="DOE Joint Genome Institute"/>
            <person name="Looney B.P."/>
            <person name="Miyauchi S."/>
            <person name="Morin E."/>
            <person name="Drula E."/>
            <person name="Courty P.E."/>
            <person name="Chicoki N."/>
            <person name="Fauchery L."/>
            <person name="Kohler A."/>
            <person name="Kuo A."/>
            <person name="LaButti K."/>
            <person name="Pangilinan J."/>
            <person name="Lipzen A."/>
            <person name="Riley R."/>
            <person name="Andreopoulos W."/>
            <person name="He G."/>
            <person name="Johnson J."/>
            <person name="Barry K.W."/>
            <person name="Grigoriev I.V."/>
            <person name="Nagy L."/>
            <person name="Hibbett D."/>
            <person name="Henrissat B."/>
            <person name="Matheny P.B."/>
            <person name="Labbe J."/>
            <person name="Martin A.F."/>
        </authorList>
    </citation>
    <scope>NUCLEOTIDE SEQUENCE</scope>
    <source>
        <strain evidence="1">BPL698</strain>
    </source>
</reference>
<keyword evidence="2" id="KW-1185">Reference proteome</keyword>
<proteinExistence type="predicted"/>